<accession>A0ABV9MS88</accession>
<name>A0ABV9MS88_9MICC</name>
<evidence type="ECO:0000256" key="1">
    <source>
        <dbReference type="SAM" id="SignalP"/>
    </source>
</evidence>
<comment type="caution">
    <text evidence="2">The sequence shown here is derived from an EMBL/GenBank/DDBJ whole genome shotgun (WGS) entry which is preliminary data.</text>
</comment>
<reference evidence="3" key="1">
    <citation type="journal article" date="2019" name="Int. J. Syst. Evol. Microbiol.">
        <title>The Global Catalogue of Microorganisms (GCM) 10K type strain sequencing project: providing services to taxonomists for standard genome sequencing and annotation.</title>
        <authorList>
            <consortium name="The Broad Institute Genomics Platform"/>
            <consortium name="The Broad Institute Genome Sequencing Center for Infectious Disease"/>
            <person name="Wu L."/>
            <person name="Ma J."/>
        </authorList>
    </citation>
    <scope>NUCLEOTIDE SEQUENCE [LARGE SCALE GENOMIC DNA]</scope>
    <source>
        <strain evidence="3">CGMCC 1.12849</strain>
    </source>
</reference>
<organism evidence="2 3">
    <name type="scientific">Glutamicibacter bergerei</name>
    <dbReference type="NCBI Taxonomy" id="256702"/>
    <lineage>
        <taxon>Bacteria</taxon>
        <taxon>Bacillati</taxon>
        <taxon>Actinomycetota</taxon>
        <taxon>Actinomycetes</taxon>
        <taxon>Micrococcales</taxon>
        <taxon>Micrococcaceae</taxon>
        <taxon>Glutamicibacter</taxon>
    </lineage>
</organism>
<dbReference type="RefSeq" id="WP_096289328.1">
    <property type="nucleotide sequence ID" value="NZ_BAAAVQ010000041.1"/>
</dbReference>
<protein>
    <submittedName>
        <fullName evidence="2">Uncharacterized protein</fullName>
    </submittedName>
</protein>
<evidence type="ECO:0000313" key="2">
    <source>
        <dbReference type="EMBL" id="MFC4717904.1"/>
    </source>
</evidence>
<sequence>MKKTLSTTLTITSASLLVGTILITPAMAAPTESTSSPIELSKFLGNQEQPSHEEITKNLSSAELQLMESGVPAIIHQEVGTGEILKVEKMD</sequence>
<evidence type="ECO:0000313" key="3">
    <source>
        <dbReference type="Proteomes" id="UP001595884"/>
    </source>
</evidence>
<dbReference type="EMBL" id="JBHSHE010000084">
    <property type="protein sequence ID" value="MFC4717904.1"/>
    <property type="molecule type" value="Genomic_DNA"/>
</dbReference>
<feature type="chain" id="PRO_5046634981" evidence="1">
    <location>
        <begin position="29"/>
        <end position="91"/>
    </location>
</feature>
<feature type="signal peptide" evidence="1">
    <location>
        <begin position="1"/>
        <end position="28"/>
    </location>
</feature>
<proteinExistence type="predicted"/>
<keyword evidence="3" id="KW-1185">Reference proteome</keyword>
<dbReference type="Proteomes" id="UP001595884">
    <property type="component" value="Unassembled WGS sequence"/>
</dbReference>
<gene>
    <name evidence="2" type="ORF">ACFO7V_17420</name>
</gene>
<keyword evidence="1" id="KW-0732">Signal</keyword>